<evidence type="ECO:0000313" key="5">
    <source>
        <dbReference type="EMBL" id="KAL3816486.1"/>
    </source>
</evidence>
<dbReference type="CDD" id="cd02883">
    <property type="entry name" value="NUDIX_Hydrolase"/>
    <property type="match status" value="1"/>
</dbReference>
<dbReference type="AlphaFoldDB" id="A0ABD3RWB7"/>
<evidence type="ECO:0000256" key="1">
    <source>
        <dbReference type="ARBA" id="ARBA00001946"/>
    </source>
</evidence>
<accession>A0ABD3RWB7</accession>
<feature type="domain" description="Nudix hydrolase" evidence="4">
    <location>
        <begin position="53"/>
        <end position="194"/>
    </location>
</feature>
<dbReference type="SUPFAM" id="SSF55811">
    <property type="entry name" value="Nudix"/>
    <property type="match status" value="1"/>
</dbReference>
<name>A0ABD3RWB7_9STRA</name>
<dbReference type="Gene3D" id="3.90.79.10">
    <property type="entry name" value="Nucleoside Triphosphate Pyrophosphohydrolase"/>
    <property type="match status" value="1"/>
</dbReference>
<dbReference type="EMBL" id="JALLPB020000146">
    <property type="protein sequence ID" value="KAL3816486.1"/>
    <property type="molecule type" value="Genomic_DNA"/>
</dbReference>
<comment type="cofactor">
    <cofactor evidence="1">
        <name>Mg(2+)</name>
        <dbReference type="ChEBI" id="CHEBI:18420"/>
    </cofactor>
</comment>
<dbReference type="PANTHER" id="PTHR43046:SF13">
    <property type="entry name" value="NUDIX HYDROLASE DOMAIN-CONTAINING PROTEIN"/>
    <property type="match status" value="1"/>
</dbReference>
<dbReference type="InterPro" id="IPR000086">
    <property type="entry name" value="NUDIX_hydrolase_dom"/>
</dbReference>
<keyword evidence="2" id="KW-0378">Hydrolase</keyword>
<reference evidence="5 6" key="1">
    <citation type="submission" date="2024-10" db="EMBL/GenBank/DDBJ databases">
        <title>Updated reference genomes for cyclostephanoid diatoms.</title>
        <authorList>
            <person name="Roberts W.R."/>
            <person name="Alverson A.J."/>
        </authorList>
    </citation>
    <scope>NUCLEOTIDE SEQUENCE [LARGE SCALE GENOMIC DNA]</scope>
    <source>
        <strain evidence="5 6">AJA228-03</strain>
    </source>
</reference>
<dbReference type="InterPro" id="IPR015797">
    <property type="entry name" value="NUDIX_hydrolase-like_dom_sf"/>
</dbReference>
<evidence type="ECO:0000256" key="2">
    <source>
        <dbReference type="ARBA" id="ARBA00022801"/>
    </source>
</evidence>
<dbReference type="Pfam" id="PF00293">
    <property type="entry name" value="NUDIX"/>
    <property type="match status" value="1"/>
</dbReference>
<keyword evidence="6" id="KW-1185">Reference proteome</keyword>
<protein>
    <recommendedName>
        <fullName evidence="4">Nudix hydrolase domain-containing protein</fullName>
    </recommendedName>
</protein>
<organism evidence="5 6">
    <name type="scientific">Cyclostephanos tholiformis</name>
    <dbReference type="NCBI Taxonomy" id="382380"/>
    <lineage>
        <taxon>Eukaryota</taxon>
        <taxon>Sar</taxon>
        <taxon>Stramenopiles</taxon>
        <taxon>Ochrophyta</taxon>
        <taxon>Bacillariophyta</taxon>
        <taxon>Coscinodiscophyceae</taxon>
        <taxon>Thalassiosirophycidae</taxon>
        <taxon>Stephanodiscales</taxon>
        <taxon>Stephanodiscaceae</taxon>
        <taxon>Cyclostephanos</taxon>
    </lineage>
</organism>
<evidence type="ECO:0000256" key="3">
    <source>
        <dbReference type="SAM" id="MobiDB-lite"/>
    </source>
</evidence>
<dbReference type="Proteomes" id="UP001530377">
    <property type="component" value="Unassembled WGS sequence"/>
</dbReference>
<dbReference type="PROSITE" id="PS51462">
    <property type="entry name" value="NUDIX"/>
    <property type="match status" value="1"/>
</dbReference>
<gene>
    <name evidence="5" type="ORF">ACHAXA_005842</name>
</gene>
<dbReference type="PANTHER" id="PTHR43046">
    <property type="entry name" value="GDP-MANNOSE MANNOSYL HYDROLASE"/>
    <property type="match status" value="1"/>
</dbReference>
<sequence length="258" mass="29340">MRREPRTILAHCTLTSLPHHHSPPPTPHTQSSDRNRKFRFLPDVEYGIALDNLVKGCTDVLLAHPDGKRVFVGKRRVQPQPDWWFMGGRMFPGETPIDSCVRLLKRELDLDVERSRFVPICAQAFAFGMREQMPKEHGTTDVQLCYLLRLRDETEASGVILDPGEYSEGTWKSPAEILDGRYHPALKYAIGSMLAMEALEDVERCEGLGGTDEELARLTRVFLSRKRAVDGMIKGGATYDYVLDSRELDYRATVQSKY</sequence>
<evidence type="ECO:0000259" key="4">
    <source>
        <dbReference type="PROSITE" id="PS51462"/>
    </source>
</evidence>
<evidence type="ECO:0000313" key="6">
    <source>
        <dbReference type="Proteomes" id="UP001530377"/>
    </source>
</evidence>
<comment type="caution">
    <text evidence="5">The sequence shown here is derived from an EMBL/GenBank/DDBJ whole genome shotgun (WGS) entry which is preliminary data.</text>
</comment>
<proteinExistence type="predicted"/>
<feature type="region of interest" description="Disordered" evidence="3">
    <location>
        <begin position="15"/>
        <end position="35"/>
    </location>
</feature>
<dbReference type="GO" id="GO:0016787">
    <property type="term" value="F:hydrolase activity"/>
    <property type="evidence" value="ECO:0007669"/>
    <property type="project" value="UniProtKB-KW"/>
</dbReference>